<gene>
    <name evidence="2" type="ORF">UFOPK2810_00848</name>
</gene>
<accession>A0A6J6TV57</accession>
<dbReference type="EMBL" id="CAEZYZ010000128">
    <property type="protein sequence ID" value="CAB4750976.1"/>
    <property type="molecule type" value="Genomic_DNA"/>
</dbReference>
<evidence type="ECO:0000313" key="2">
    <source>
        <dbReference type="EMBL" id="CAB4750976.1"/>
    </source>
</evidence>
<protein>
    <submittedName>
        <fullName evidence="2">Unannotated protein</fullName>
    </submittedName>
</protein>
<evidence type="ECO:0000256" key="1">
    <source>
        <dbReference type="SAM" id="MobiDB-lite"/>
    </source>
</evidence>
<reference evidence="2" key="1">
    <citation type="submission" date="2020-05" db="EMBL/GenBank/DDBJ databases">
        <authorList>
            <person name="Chiriac C."/>
            <person name="Salcher M."/>
            <person name="Ghai R."/>
            <person name="Kavagutti S V."/>
        </authorList>
    </citation>
    <scope>NUCLEOTIDE SEQUENCE</scope>
</reference>
<sequence>MHDPLPLIFYRPVGNLDASLNGLVERTEETHGVNTILPQGNPRSDLPDLG</sequence>
<feature type="compositionally biased region" description="Polar residues" evidence="1">
    <location>
        <begin position="32"/>
        <end position="42"/>
    </location>
</feature>
<proteinExistence type="predicted"/>
<organism evidence="2">
    <name type="scientific">freshwater metagenome</name>
    <dbReference type="NCBI Taxonomy" id="449393"/>
    <lineage>
        <taxon>unclassified sequences</taxon>
        <taxon>metagenomes</taxon>
        <taxon>ecological metagenomes</taxon>
    </lineage>
</organism>
<name>A0A6J6TV57_9ZZZZ</name>
<feature type="region of interest" description="Disordered" evidence="1">
    <location>
        <begin position="31"/>
        <end position="50"/>
    </location>
</feature>
<dbReference type="AlphaFoldDB" id="A0A6J6TV57"/>